<dbReference type="InterPro" id="IPR029063">
    <property type="entry name" value="SAM-dependent_MTases_sf"/>
</dbReference>
<dbReference type="Gene3D" id="3.40.50.150">
    <property type="entry name" value="Vaccinia Virus protein VP39"/>
    <property type="match status" value="1"/>
</dbReference>
<dbReference type="Pfam" id="PF05050">
    <property type="entry name" value="Methyltransf_21"/>
    <property type="match status" value="1"/>
</dbReference>
<keyword evidence="2" id="KW-0489">Methyltransferase</keyword>
<evidence type="ECO:0000313" key="2">
    <source>
        <dbReference type="EMBL" id="MBB5751891.1"/>
    </source>
</evidence>
<sequence length="264" mass="28395">MAALGRYVGWQLRSRLQQEIEVSWIEGAKLVVRRGMTGAAGNLYCGLHECADMAFLLHLLRPGDLFVDVGANVGSYTVLASAVCGARSIAIEPDPLTAQALRRNVEANRMVDRVTVVEAAVGADEGTVSFTTGHDTTNHVARSGEAGTREVPLRTLDRLLAGEDPLLIKIDVEGYEPSVFAGARRVIEGDRLAAVIAETVDAAMRSQLAQAGFVEVRYEPFQRKIVSGRAGPAAAEGNRLFVRENLIRGRLEAAPHRRIAGVAV</sequence>
<evidence type="ECO:0000313" key="3">
    <source>
        <dbReference type="Proteomes" id="UP000523821"/>
    </source>
</evidence>
<dbReference type="InterPro" id="IPR052514">
    <property type="entry name" value="SAM-dependent_MTase"/>
</dbReference>
<dbReference type="EMBL" id="JACHOO010000002">
    <property type="protein sequence ID" value="MBB5751891.1"/>
    <property type="molecule type" value="Genomic_DNA"/>
</dbReference>
<dbReference type="SUPFAM" id="SSF53335">
    <property type="entry name" value="S-adenosyl-L-methionine-dependent methyltransferases"/>
    <property type="match status" value="1"/>
</dbReference>
<gene>
    <name evidence="2" type="ORF">GGQ63_000943</name>
</gene>
<keyword evidence="2" id="KW-0808">Transferase</keyword>
<evidence type="ECO:0000259" key="1">
    <source>
        <dbReference type="Pfam" id="PF05050"/>
    </source>
</evidence>
<name>A0A7W9CUL0_9HYPH</name>
<dbReference type="RefSeq" id="WP_183853068.1">
    <property type="nucleotide sequence ID" value="NZ_JACHOO010000002.1"/>
</dbReference>
<dbReference type="PANTHER" id="PTHR34203:SF15">
    <property type="entry name" value="SLL1173 PROTEIN"/>
    <property type="match status" value="1"/>
</dbReference>
<proteinExistence type="predicted"/>
<dbReference type="AlphaFoldDB" id="A0A7W9CUL0"/>
<comment type="caution">
    <text evidence="2">The sequence shown here is derived from an EMBL/GenBank/DDBJ whole genome shotgun (WGS) entry which is preliminary data.</text>
</comment>
<dbReference type="GO" id="GO:0008168">
    <property type="term" value="F:methyltransferase activity"/>
    <property type="evidence" value="ECO:0007669"/>
    <property type="project" value="UniProtKB-KW"/>
</dbReference>
<dbReference type="PANTHER" id="PTHR34203">
    <property type="entry name" value="METHYLTRANSFERASE, FKBM FAMILY PROTEIN"/>
    <property type="match status" value="1"/>
</dbReference>
<dbReference type="InterPro" id="IPR006342">
    <property type="entry name" value="FkbM_mtfrase"/>
</dbReference>
<feature type="domain" description="Methyltransferase FkbM" evidence="1">
    <location>
        <begin position="68"/>
        <end position="196"/>
    </location>
</feature>
<dbReference type="GO" id="GO:0032259">
    <property type="term" value="P:methylation"/>
    <property type="evidence" value="ECO:0007669"/>
    <property type="project" value="UniProtKB-KW"/>
</dbReference>
<keyword evidence="3" id="KW-1185">Reference proteome</keyword>
<dbReference type="Proteomes" id="UP000523821">
    <property type="component" value="Unassembled WGS sequence"/>
</dbReference>
<accession>A0A7W9CUL0</accession>
<protein>
    <submittedName>
        <fullName evidence="2">FkbM family methyltransferase</fullName>
    </submittedName>
</protein>
<dbReference type="NCBIfam" id="TIGR01444">
    <property type="entry name" value="fkbM_fam"/>
    <property type="match status" value="1"/>
</dbReference>
<reference evidence="2 3" key="1">
    <citation type="submission" date="2020-08" db="EMBL/GenBank/DDBJ databases">
        <title>Genomic Encyclopedia of Type Strains, Phase IV (KMG-IV): sequencing the most valuable type-strain genomes for metagenomic binning, comparative biology and taxonomic classification.</title>
        <authorList>
            <person name="Goeker M."/>
        </authorList>
    </citation>
    <scope>NUCLEOTIDE SEQUENCE [LARGE SCALE GENOMIC DNA]</scope>
    <source>
        <strain evidence="2 3">DSM 16268</strain>
    </source>
</reference>
<organism evidence="2 3">
    <name type="scientific">Prosthecomicrobium pneumaticum</name>
    <dbReference type="NCBI Taxonomy" id="81895"/>
    <lineage>
        <taxon>Bacteria</taxon>
        <taxon>Pseudomonadati</taxon>
        <taxon>Pseudomonadota</taxon>
        <taxon>Alphaproteobacteria</taxon>
        <taxon>Hyphomicrobiales</taxon>
        <taxon>Kaistiaceae</taxon>
        <taxon>Prosthecomicrobium</taxon>
    </lineage>
</organism>